<evidence type="ECO:0000256" key="1">
    <source>
        <dbReference type="SAM" id="MobiDB-lite"/>
    </source>
</evidence>
<protein>
    <submittedName>
        <fullName evidence="3">Uncharacterized protein</fullName>
    </submittedName>
</protein>
<proteinExistence type="predicted"/>
<organism evidence="2 3">
    <name type="scientific">Trichobilharzia regenti</name>
    <name type="common">Nasal bird schistosome</name>
    <dbReference type="NCBI Taxonomy" id="157069"/>
    <lineage>
        <taxon>Eukaryota</taxon>
        <taxon>Metazoa</taxon>
        <taxon>Spiralia</taxon>
        <taxon>Lophotrochozoa</taxon>
        <taxon>Platyhelminthes</taxon>
        <taxon>Trematoda</taxon>
        <taxon>Digenea</taxon>
        <taxon>Strigeidida</taxon>
        <taxon>Schistosomatoidea</taxon>
        <taxon>Schistosomatidae</taxon>
        <taxon>Trichobilharzia</taxon>
    </lineage>
</organism>
<dbReference type="Proteomes" id="UP000050795">
    <property type="component" value="Unassembled WGS sequence"/>
</dbReference>
<reference evidence="2" key="1">
    <citation type="submission" date="2022-06" db="EMBL/GenBank/DDBJ databases">
        <authorList>
            <person name="Berger JAMES D."/>
            <person name="Berger JAMES D."/>
        </authorList>
    </citation>
    <scope>NUCLEOTIDE SEQUENCE [LARGE SCALE GENOMIC DNA]</scope>
</reference>
<evidence type="ECO:0000313" key="3">
    <source>
        <dbReference type="WBParaSite" id="TREG1_137340.1"/>
    </source>
</evidence>
<keyword evidence="2" id="KW-1185">Reference proteome</keyword>
<dbReference type="AlphaFoldDB" id="A0AA85JA57"/>
<accession>A0AA85JA57</accession>
<dbReference type="WBParaSite" id="TREG1_137340.1">
    <property type="protein sequence ID" value="TREG1_137340.1"/>
    <property type="gene ID" value="TREG1_137340"/>
</dbReference>
<evidence type="ECO:0000313" key="2">
    <source>
        <dbReference type="Proteomes" id="UP000050795"/>
    </source>
</evidence>
<reference evidence="3" key="2">
    <citation type="submission" date="2023-11" db="UniProtKB">
        <authorList>
            <consortium name="WormBaseParasite"/>
        </authorList>
    </citation>
    <scope>IDENTIFICATION</scope>
</reference>
<feature type="region of interest" description="Disordered" evidence="1">
    <location>
        <begin position="1"/>
        <end position="21"/>
    </location>
</feature>
<sequence length="119" mass="13335">MSNRGSSFINPSPIWKSSSLSQHQQKNSVGFSIQTSGQSVLLYGSETWRVTKNVSSSLLQTSINNSLRSLCTEDQMAGPERITNKKLWLRTNKRGTNRQPTNMQEKVETDCTLVEEAGR</sequence>
<name>A0AA85JA57_TRIRE</name>